<comment type="caution">
    <text evidence="2">The sequence shown here is derived from an EMBL/GenBank/DDBJ whole genome shotgun (WGS) entry which is preliminary data.</text>
</comment>
<keyword evidence="1" id="KW-0732">Signal</keyword>
<proteinExistence type="predicted"/>
<reference evidence="2 3" key="1">
    <citation type="submission" date="2023-07" db="EMBL/GenBank/DDBJ databases">
        <title>Functional and genomic diversity of the sorghum phyllosphere microbiome.</title>
        <authorList>
            <person name="Shade A."/>
        </authorList>
    </citation>
    <scope>NUCLEOTIDE SEQUENCE [LARGE SCALE GENOMIC DNA]</scope>
    <source>
        <strain evidence="2 3">SORGH_AS_1064</strain>
    </source>
</reference>
<evidence type="ECO:0000256" key="1">
    <source>
        <dbReference type="SAM" id="SignalP"/>
    </source>
</evidence>
<organism evidence="2 3">
    <name type="scientific">Chryseobacterium camelliae</name>
    <dbReference type="NCBI Taxonomy" id="1265445"/>
    <lineage>
        <taxon>Bacteria</taxon>
        <taxon>Pseudomonadati</taxon>
        <taxon>Bacteroidota</taxon>
        <taxon>Flavobacteriia</taxon>
        <taxon>Flavobacteriales</taxon>
        <taxon>Weeksellaceae</taxon>
        <taxon>Chryseobacterium group</taxon>
        <taxon>Chryseobacterium</taxon>
    </lineage>
</organism>
<dbReference type="Proteomes" id="UP001225072">
    <property type="component" value="Unassembled WGS sequence"/>
</dbReference>
<evidence type="ECO:0000313" key="2">
    <source>
        <dbReference type="EMBL" id="MDQ1097329.1"/>
    </source>
</evidence>
<gene>
    <name evidence="2" type="ORF">QE404_002476</name>
</gene>
<dbReference type="PROSITE" id="PS51257">
    <property type="entry name" value="PROKAR_LIPOPROTEIN"/>
    <property type="match status" value="1"/>
</dbReference>
<dbReference type="RefSeq" id="WP_307450763.1">
    <property type="nucleotide sequence ID" value="NZ_JAUTAL010000001.1"/>
</dbReference>
<protein>
    <recommendedName>
        <fullName evidence="4">Lipoprotein</fullName>
    </recommendedName>
</protein>
<name>A0ABU0TJX1_9FLAO</name>
<feature type="chain" id="PRO_5047454044" description="Lipoprotein" evidence="1">
    <location>
        <begin position="20"/>
        <end position="183"/>
    </location>
</feature>
<keyword evidence="3" id="KW-1185">Reference proteome</keyword>
<evidence type="ECO:0000313" key="3">
    <source>
        <dbReference type="Proteomes" id="UP001225072"/>
    </source>
</evidence>
<evidence type="ECO:0008006" key="4">
    <source>
        <dbReference type="Google" id="ProtNLM"/>
    </source>
</evidence>
<feature type="signal peptide" evidence="1">
    <location>
        <begin position="1"/>
        <end position="19"/>
    </location>
</feature>
<accession>A0ABU0TJX1</accession>
<dbReference type="EMBL" id="JAUTAL010000001">
    <property type="protein sequence ID" value="MDQ1097329.1"/>
    <property type="molecule type" value="Genomic_DNA"/>
</dbReference>
<sequence length="183" mass="21465">MRKLLYPFLVLTLMSCAGFKNVNSNSGGFHTDNLDRINGSYKNYPAGGQLGYIDGLADIFDRNTNMFIFKHKYDGRAVHLNLTMINERKINVKIFKQTELLFDKDLKVELKDDGYLYLKEKRFMMQGIPLVLGGWNIQKSRFTVDQDNHLRVQTNYFFCNGAFIVMSDWKTFHYDFKFEKLNP</sequence>